<feature type="binding site" evidence="16">
    <location>
        <position position="332"/>
    </location>
    <ligand>
        <name>Ca(2+)</name>
        <dbReference type="ChEBI" id="CHEBI:29108"/>
        <label>1</label>
    </ligand>
</feature>
<feature type="disulfide bond" evidence="17">
    <location>
        <begin position="314"/>
        <end position="368"/>
    </location>
</feature>
<dbReference type="Gene3D" id="2.20.100.10">
    <property type="entry name" value="Thrombospondin type-1 (TSP1) repeat"/>
    <property type="match status" value="2"/>
</dbReference>
<dbReference type="InterPro" id="IPR036383">
    <property type="entry name" value="TSP1_rpt_sf"/>
</dbReference>
<evidence type="ECO:0000256" key="14">
    <source>
        <dbReference type="ARBA" id="ARBA00023180"/>
    </source>
</evidence>
<comment type="subcellular location">
    <subcellularLocation>
        <location evidence="1">Secreted</location>
        <location evidence="1">Extracellular space</location>
        <location evidence="1">Extracellular matrix</location>
    </subcellularLocation>
</comment>
<feature type="disulfide bond" evidence="17">
    <location>
        <begin position="514"/>
        <end position="525"/>
    </location>
</feature>
<evidence type="ECO:0000313" key="22">
    <source>
        <dbReference type="Proteomes" id="UP000007266"/>
    </source>
</evidence>
<keyword evidence="12" id="KW-0865">Zymogen</keyword>
<keyword evidence="10 16" id="KW-0862">Zinc</keyword>
<keyword evidence="5" id="KW-0165">Cleavage on pair of basic residues</keyword>
<dbReference type="SUPFAM" id="SSF82895">
    <property type="entry name" value="TSP-1 type 1 repeat"/>
    <property type="match status" value="2"/>
</dbReference>
<dbReference type="Pfam" id="PF19030">
    <property type="entry name" value="TSP1_ADAMTS"/>
    <property type="match status" value="1"/>
</dbReference>
<feature type="disulfide bond" evidence="17">
    <location>
        <begin position="343"/>
        <end position="350"/>
    </location>
</feature>
<feature type="chain" id="PRO_5003089404" evidence="19">
    <location>
        <begin position="26"/>
        <end position="1073"/>
    </location>
</feature>
<dbReference type="MEROPS" id="M12.237"/>
<evidence type="ECO:0000256" key="7">
    <source>
        <dbReference type="ARBA" id="ARBA00022729"/>
    </source>
</evidence>
<keyword evidence="13 17" id="KW-1015">Disulfide bond</keyword>
<feature type="disulfide bond" evidence="17">
    <location>
        <begin position="563"/>
        <end position="575"/>
    </location>
</feature>
<dbReference type="GO" id="GO:0006508">
    <property type="term" value="P:proteolysis"/>
    <property type="evidence" value="ECO:0007669"/>
    <property type="project" value="UniProtKB-KW"/>
</dbReference>
<evidence type="ECO:0000256" key="4">
    <source>
        <dbReference type="ARBA" id="ARBA00022670"/>
    </source>
</evidence>
<dbReference type="InterPro" id="IPR001590">
    <property type="entry name" value="Peptidase_M12B"/>
</dbReference>
<dbReference type="Pfam" id="PF05986">
    <property type="entry name" value="ADAMTS_spacer1"/>
    <property type="match status" value="1"/>
</dbReference>
<dbReference type="PhylomeDB" id="D6W9L7"/>
<dbReference type="SMART" id="SM00209">
    <property type="entry name" value="TSP1"/>
    <property type="match status" value="2"/>
</dbReference>
<dbReference type="InterPro" id="IPR050439">
    <property type="entry name" value="ADAMTS_ADAMTS-like"/>
</dbReference>
<evidence type="ECO:0000256" key="12">
    <source>
        <dbReference type="ARBA" id="ARBA00023145"/>
    </source>
</evidence>
<protein>
    <submittedName>
        <fullName evidence="21">A disintegrin and metalloproteinase with thrombospondin motifs 7-like Protein</fullName>
    </submittedName>
</protein>
<dbReference type="PROSITE" id="PS50092">
    <property type="entry name" value="TSP1"/>
    <property type="match status" value="3"/>
</dbReference>
<evidence type="ECO:0000256" key="17">
    <source>
        <dbReference type="PIRSR" id="PIRSR613273-3"/>
    </source>
</evidence>
<accession>D6W9L7</accession>
<dbReference type="InterPro" id="IPR013273">
    <property type="entry name" value="ADAMTS/ADAMTS-like"/>
</dbReference>
<keyword evidence="3" id="KW-0272">Extracellular matrix</keyword>
<dbReference type="GO" id="GO:0030198">
    <property type="term" value="P:extracellular matrix organization"/>
    <property type="evidence" value="ECO:0007669"/>
    <property type="project" value="InterPro"/>
</dbReference>
<evidence type="ECO:0000256" key="18">
    <source>
        <dbReference type="PROSITE-ProRule" id="PRU00276"/>
    </source>
</evidence>
<dbReference type="InterPro" id="IPR010294">
    <property type="entry name" value="ADAMTS_spacer1"/>
</dbReference>
<dbReference type="Pfam" id="PF00090">
    <property type="entry name" value="TSP_1"/>
    <property type="match status" value="1"/>
</dbReference>
<dbReference type="CDD" id="cd04273">
    <property type="entry name" value="ZnMc_ADAMTS_like"/>
    <property type="match status" value="1"/>
</dbReference>
<proteinExistence type="predicted"/>
<dbReference type="PANTHER" id="PTHR13723">
    <property type="entry name" value="ADAMTS A DISINTEGRIN AND METALLOPROTEASE WITH THROMBOSPONDIN MOTIFS PROTEASE"/>
    <property type="match status" value="1"/>
</dbReference>
<dbReference type="PRINTS" id="PR01857">
    <property type="entry name" value="ADAMTSFAMILY"/>
</dbReference>
<dbReference type="InterPro" id="IPR002870">
    <property type="entry name" value="Peptidase_M12B_N"/>
</dbReference>
<dbReference type="EMBL" id="KQ971312">
    <property type="protein sequence ID" value="EEZ98133.1"/>
    <property type="molecule type" value="Genomic_DNA"/>
</dbReference>
<evidence type="ECO:0000256" key="1">
    <source>
        <dbReference type="ARBA" id="ARBA00004498"/>
    </source>
</evidence>
<comment type="cofactor">
    <cofactor evidence="16">
        <name>Zn(2+)</name>
        <dbReference type="ChEBI" id="CHEBI:29105"/>
    </cofactor>
    <text evidence="16">Binds 1 zinc ion per subunit.</text>
</comment>
<dbReference type="eggNOG" id="KOG3538">
    <property type="taxonomic scope" value="Eukaryota"/>
</dbReference>
<dbReference type="PROSITE" id="PS50215">
    <property type="entry name" value="ADAM_MEPRO"/>
    <property type="match status" value="1"/>
</dbReference>
<keyword evidence="2" id="KW-0964">Secreted</keyword>
<feature type="domain" description="Peptidase M12B" evidence="20">
    <location>
        <begin position="236"/>
        <end position="449"/>
    </location>
</feature>
<evidence type="ECO:0000256" key="5">
    <source>
        <dbReference type="ARBA" id="ARBA00022685"/>
    </source>
</evidence>
<comment type="caution">
    <text evidence="18">Lacks conserved residue(s) required for the propagation of feature annotation.</text>
</comment>
<evidence type="ECO:0000256" key="13">
    <source>
        <dbReference type="ARBA" id="ARBA00023157"/>
    </source>
</evidence>
<dbReference type="KEGG" id="tca:662363"/>
<evidence type="ECO:0000256" key="16">
    <source>
        <dbReference type="PIRSR" id="PIRSR613273-2"/>
    </source>
</evidence>
<keyword evidence="11" id="KW-0482">Metalloprotease</keyword>
<feature type="binding site" evidence="16">
    <location>
        <position position="444"/>
    </location>
    <ligand>
        <name>Ca(2+)</name>
        <dbReference type="ChEBI" id="CHEBI:29108"/>
        <label>1</label>
    </ligand>
</feature>
<feature type="disulfide bond" evidence="17">
    <location>
        <begin position="548"/>
        <end position="585"/>
    </location>
</feature>
<gene>
    <name evidence="21" type="primary">AUGUSTUS-3.0.2_00558</name>
    <name evidence="21" type="ORF">TcasGA2_TC000558</name>
</gene>
<feature type="binding site" evidence="16">
    <location>
        <position position="239"/>
    </location>
    <ligand>
        <name>Ca(2+)</name>
        <dbReference type="ChEBI" id="CHEBI:29108"/>
        <label>2</label>
    </ligand>
</feature>
<keyword evidence="6 16" id="KW-0479">Metal-binding</keyword>
<dbReference type="Pfam" id="PF01562">
    <property type="entry name" value="Pep_M12B_propep"/>
    <property type="match status" value="1"/>
</dbReference>
<feature type="disulfide bond" evidence="17">
    <location>
        <begin position="552"/>
        <end position="590"/>
    </location>
</feature>
<keyword evidence="22" id="KW-1185">Reference proteome</keyword>
<dbReference type="Pfam" id="PF19236">
    <property type="entry name" value="ADAMTS_CR_3"/>
    <property type="match status" value="1"/>
</dbReference>
<evidence type="ECO:0000256" key="8">
    <source>
        <dbReference type="ARBA" id="ARBA00022737"/>
    </source>
</evidence>
<dbReference type="Gene3D" id="3.40.390.10">
    <property type="entry name" value="Collagenase (Catalytic Domain)"/>
    <property type="match status" value="1"/>
</dbReference>
<dbReference type="OMA" id="YDICSEG"/>
<dbReference type="InterPro" id="IPR000884">
    <property type="entry name" value="TSP1_rpt"/>
</dbReference>
<dbReference type="InterPro" id="IPR041645">
    <property type="entry name" value="ADAMTS_CR_2"/>
</dbReference>
<feature type="binding site" evidence="16 18">
    <location>
        <position position="384"/>
    </location>
    <ligand>
        <name>Zn(2+)</name>
        <dbReference type="ChEBI" id="CHEBI:29105"/>
        <note>catalytic</note>
    </ligand>
</feature>
<dbReference type="PANTHER" id="PTHR13723:SF200">
    <property type="entry name" value="ADAM METALLOPEPTIDASE WITH THROMBOSPONDIN TYPE 1 MOTIF B, ISOFORM B"/>
    <property type="match status" value="1"/>
</dbReference>
<evidence type="ECO:0000256" key="9">
    <source>
        <dbReference type="ARBA" id="ARBA00022801"/>
    </source>
</evidence>
<reference evidence="21 22" key="2">
    <citation type="journal article" date="2010" name="Nucleic Acids Res.">
        <title>BeetleBase in 2010: revisions to provide comprehensive genomic information for Tribolium castaneum.</title>
        <authorList>
            <person name="Kim H.S."/>
            <person name="Murphy T."/>
            <person name="Xia J."/>
            <person name="Caragea D."/>
            <person name="Park Y."/>
            <person name="Beeman R.W."/>
            <person name="Lorenzen M.D."/>
            <person name="Butcher S."/>
            <person name="Manak J.R."/>
            <person name="Brown S.J."/>
        </authorList>
    </citation>
    <scope>GENOME REANNOTATION</scope>
    <source>
        <strain evidence="21 22">Georgia GA2</strain>
    </source>
</reference>
<feature type="binding site" description="in inhibited form" evidence="16">
    <location>
        <position position="203"/>
    </location>
    <ligand>
        <name>Zn(2+)</name>
        <dbReference type="ChEBI" id="CHEBI:29105"/>
        <note>catalytic</note>
    </ligand>
</feature>
<dbReference type="GO" id="GO:0046872">
    <property type="term" value="F:metal ion binding"/>
    <property type="evidence" value="ECO:0007669"/>
    <property type="project" value="UniProtKB-KW"/>
</dbReference>
<feature type="disulfide bond" evidence="17">
    <location>
        <begin position="489"/>
        <end position="520"/>
    </location>
</feature>
<feature type="disulfide bond" evidence="17">
    <location>
        <begin position="481"/>
        <end position="501"/>
    </location>
</feature>
<evidence type="ECO:0000256" key="2">
    <source>
        <dbReference type="ARBA" id="ARBA00022525"/>
    </source>
</evidence>
<feature type="binding site" evidence="16">
    <location>
        <position position="447"/>
    </location>
    <ligand>
        <name>Ca(2+)</name>
        <dbReference type="ChEBI" id="CHEBI:29108"/>
        <label>2</label>
    </ligand>
</feature>
<evidence type="ECO:0000259" key="20">
    <source>
        <dbReference type="PROSITE" id="PS50215"/>
    </source>
</evidence>
<dbReference type="AlphaFoldDB" id="D6W9L7"/>
<evidence type="ECO:0000313" key="21">
    <source>
        <dbReference type="EMBL" id="EEZ98133.1"/>
    </source>
</evidence>
<dbReference type="SUPFAM" id="SSF55486">
    <property type="entry name" value="Metalloproteases ('zincins'), catalytic domain"/>
    <property type="match status" value="1"/>
</dbReference>
<evidence type="ECO:0000256" key="15">
    <source>
        <dbReference type="PIRSR" id="PIRSR613273-1"/>
    </source>
</evidence>
<organism evidence="21 22">
    <name type="scientific">Tribolium castaneum</name>
    <name type="common">Red flour beetle</name>
    <dbReference type="NCBI Taxonomy" id="7070"/>
    <lineage>
        <taxon>Eukaryota</taxon>
        <taxon>Metazoa</taxon>
        <taxon>Ecdysozoa</taxon>
        <taxon>Arthropoda</taxon>
        <taxon>Hexapoda</taxon>
        <taxon>Insecta</taxon>
        <taxon>Pterygota</taxon>
        <taxon>Neoptera</taxon>
        <taxon>Endopterygota</taxon>
        <taxon>Coleoptera</taxon>
        <taxon>Polyphaga</taxon>
        <taxon>Cucujiformia</taxon>
        <taxon>Tenebrionidae</taxon>
        <taxon>Tenebrionidae incertae sedis</taxon>
        <taxon>Tribolium</taxon>
    </lineage>
</organism>
<sequence>MFLRLYFVTWVSFALIDLLYRKALVACIPTLNGRYTRDIDNFKLTVPFRTSRGGEFATFQIPSYYKQNFNKKRRKRSLDDPELIQYVVNLDGKQYEAQLWPNHNLISPDAIFEKRRPKLSVQERKIRKIDNDKMCHYTGYIKGEEGSKVALSTCDGLAGYITVREKRFFIEPVQEHAPNAKGQHLHIIYERYPQEGDLRTSQCGTSTNWEDAWRKRFFEKYSRGEFEKRSTESVHRYLETMVVCDKKFLEFHKNIDQETYVLTVMNMVADFYHDSSSGNMMDVVVVRILYLDKEEEEIDLVINPNADDTLASFCKWQQKINPKDLANPNHHDIAVLLTRYDICADNMSNCGLMGLAYVASACSGNEPCAINEDGGLVLGIVVAHEMGHVMGCAHDKEGESSCPAQDEDKSFFVMAPYVHLYTTRWSTCSRGFITSLFENGLGDCLNDEPQISLYKDKEVLPGVVYDAEQQCKMWMPNSTLCGFGQENICEILLCESKPEECQTKEEPAADGTKCGENKWCYRKKCVQMGQRPQAINGGWGKWSSFSECSRSCGGGVQTATRECDNPVPKHRGRYCIGERKKIKVCNMDPCPPGSPSFREMQCQEHNKIPFQDKLHQWKAFFKEEEPCVLYCINENRVFVKLEPRAKDGTKCKPGTHNMCISGACKKVGCDGEINSEAVEDICGICNGDGTQCKIVDETYTATGGRDYVKVAAVPVGSRNVLFEELAPAVNTLAVSDASERRFFLNGGNHEERDGNKMFGETEGIYTHADEREKLFIHGPLTEDIVLFVVFYSNANPGYHYKYAEPSLDTSYVPKYHWEQTDWEECSAKCGGGTQAARWVCVEEKAGKVSDSFCESQGSHPMDTRECNTKPCTTKWKVGQWGKCHACKFKSGVRMREVECVRESPHPGADDILVEDGECKETKPGTRELCNSHKKCKSRRFTDGLPDELMEDVWKQIHYVRFTREDKVNSEKEGEKNTCGESGKTSKPVKLNVGQIVKDRIPPTEIKVIEVPLKQSHLSLNLSDTAFETMGDQVGDSIDTSKARIATGKDAVKTLKKLQNGGPEQCTEEQKEKT</sequence>
<evidence type="ECO:0000256" key="6">
    <source>
        <dbReference type="ARBA" id="ARBA00022723"/>
    </source>
</evidence>
<dbReference type="Pfam" id="PF17771">
    <property type="entry name" value="ADAMTS_CR_2"/>
    <property type="match status" value="1"/>
</dbReference>
<feature type="active site" evidence="15 18">
    <location>
        <position position="385"/>
    </location>
</feature>
<dbReference type="InterPro" id="IPR024079">
    <property type="entry name" value="MetalloPept_cat_dom_sf"/>
</dbReference>
<keyword evidence="14" id="KW-0325">Glycoprotein</keyword>
<feature type="binding site" evidence="16">
    <location>
        <position position="447"/>
    </location>
    <ligand>
        <name>Ca(2+)</name>
        <dbReference type="ChEBI" id="CHEBI:29108"/>
        <label>1</label>
    </ligand>
</feature>
<feature type="binding site" evidence="16 18">
    <location>
        <position position="388"/>
    </location>
    <ligand>
        <name>Zn(2+)</name>
        <dbReference type="ChEBI" id="CHEBI:29105"/>
        <note>catalytic</note>
    </ligand>
</feature>
<dbReference type="InterPro" id="IPR006586">
    <property type="entry name" value="ADAM_Cys-rich"/>
</dbReference>
<dbReference type="HOGENOM" id="CLU_000660_1_2_1"/>
<dbReference type="Proteomes" id="UP000007266">
    <property type="component" value="Linkage group 2"/>
</dbReference>
<dbReference type="FunFam" id="2.20.100.10:FF:000006">
    <property type="entry name" value="A disintegrin and metalloproteinase with thrombospondin motifs 1"/>
    <property type="match status" value="1"/>
</dbReference>
<feature type="binding site" evidence="16 18">
    <location>
        <position position="394"/>
    </location>
    <ligand>
        <name>Zn(2+)</name>
        <dbReference type="ChEBI" id="CHEBI:29105"/>
        <note>catalytic</note>
    </ligand>
</feature>
<feature type="disulfide bond" evidence="17">
    <location>
        <begin position="471"/>
        <end position="494"/>
    </location>
</feature>
<evidence type="ECO:0000256" key="19">
    <source>
        <dbReference type="SAM" id="SignalP"/>
    </source>
</evidence>
<reference evidence="21 22" key="1">
    <citation type="journal article" date="2008" name="Nature">
        <title>The genome of the model beetle and pest Tribolium castaneum.</title>
        <authorList>
            <consortium name="Tribolium Genome Sequencing Consortium"/>
            <person name="Richards S."/>
            <person name="Gibbs R.A."/>
            <person name="Weinstock G.M."/>
            <person name="Brown S.J."/>
            <person name="Denell R."/>
            <person name="Beeman R.W."/>
            <person name="Gibbs R."/>
            <person name="Beeman R.W."/>
            <person name="Brown S.J."/>
            <person name="Bucher G."/>
            <person name="Friedrich M."/>
            <person name="Grimmelikhuijzen C.J."/>
            <person name="Klingler M."/>
            <person name="Lorenzen M."/>
            <person name="Richards S."/>
            <person name="Roth S."/>
            <person name="Schroder R."/>
            <person name="Tautz D."/>
            <person name="Zdobnov E.M."/>
            <person name="Muzny D."/>
            <person name="Gibbs R.A."/>
            <person name="Weinstock G.M."/>
            <person name="Attaway T."/>
            <person name="Bell S."/>
            <person name="Buhay C.J."/>
            <person name="Chandrabose M.N."/>
            <person name="Chavez D."/>
            <person name="Clerk-Blankenburg K.P."/>
            <person name="Cree A."/>
            <person name="Dao M."/>
            <person name="Davis C."/>
            <person name="Chacko J."/>
            <person name="Dinh H."/>
            <person name="Dugan-Rocha S."/>
            <person name="Fowler G."/>
            <person name="Garner T.T."/>
            <person name="Garnes J."/>
            <person name="Gnirke A."/>
            <person name="Hawes A."/>
            <person name="Hernandez J."/>
            <person name="Hines S."/>
            <person name="Holder M."/>
            <person name="Hume J."/>
            <person name="Jhangiani S.N."/>
            <person name="Joshi V."/>
            <person name="Khan Z.M."/>
            <person name="Jackson L."/>
            <person name="Kovar C."/>
            <person name="Kowis A."/>
            <person name="Lee S."/>
            <person name="Lewis L.R."/>
            <person name="Margolis J."/>
            <person name="Morgan M."/>
            <person name="Nazareth L.V."/>
            <person name="Nguyen N."/>
            <person name="Okwuonu G."/>
            <person name="Parker D."/>
            <person name="Richards S."/>
            <person name="Ruiz S.J."/>
            <person name="Santibanez J."/>
            <person name="Savard J."/>
            <person name="Scherer S.E."/>
            <person name="Schneider B."/>
            <person name="Sodergren E."/>
            <person name="Tautz D."/>
            <person name="Vattahil S."/>
            <person name="Villasana D."/>
            <person name="White C.S."/>
            <person name="Wright R."/>
            <person name="Park Y."/>
            <person name="Beeman R.W."/>
            <person name="Lord J."/>
            <person name="Oppert B."/>
            <person name="Lorenzen M."/>
            <person name="Brown S."/>
            <person name="Wang L."/>
            <person name="Savard J."/>
            <person name="Tautz D."/>
            <person name="Richards S."/>
            <person name="Weinstock G."/>
            <person name="Gibbs R.A."/>
            <person name="Liu Y."/>
            <person name="Worley K."/>
            <person name="Weinstock G."/>
            <person name="Elsik C.G."/>
            <person name="Reese J.T."/>
            <person name="Elhaik E."/>
            <person name="Landan G."/>
            <person name="Graur D."/>
            <person name="Arensburger P."/>
            <person name="Atkinson P."/>
            <person name="Beeman R.W."/>
            <person name="Beidler J."/>
            <person name="Brown S.J."/>
            <person name="Demuth J.P."/>
            <person name="Drury D.W."/>
            <person name="Du Y.Z."/>
            <person name="Fujiwara H."/>
            <person name="Lorenzen M."/>
            <person name="Maselli V."/>
            <person name="Osanai M."/>
            <person name="Park Y."/>
            <person name="Robertson H.M."/>
            <person name="Tu Z."/>
            <person name="Wang J.J."/>
            <person name="Wang S."/>
            <person name="Richards S."/>
            <person name="Song H."/>
            <person name="Zhang L."/>
            <person name="Sodergren E."/>
            <person name="Werner D."/>
            <person name="Stanke M."/>
            <person name="Morgenstern B."/>
            <person name="Solovyev V."/>
            <person name="Kosarev P."/>
            <person name="Brown G."/>
            <person name="Chen H.C."/>
            <person name="Ermolaeva O."/>
            <person name="Hlavina W."/>
            <person name="Kapustin Y."/>
            <person name="Kiryutin B."/>
            <person name="Kitts P."/>
            <person name="Maglott D."/>
            <person name="Pruitt K."/>
            <person name="Sapojnikov V."/>
            <person name="Souvorov A."/>
            <person name="Mackey A.J."/>
            <person name="Waterhouse R.M."/>
            <person name="Wyder S."/>
            <person name="Zdobnov E.M."/>
            <person name="Zdobnov E.M."/>
            <person name="Wyder S."/>
            <person name="Kriventseva E.V."/>
            <person name="Kadowaki T."/>
            <person name="Bork P."/>
            <person name="Aranda M."/>
            <person name="Bao R."/>
            <person name="Beermann A."/>
            <person name="Berns N."/>
            <person name="Bolognesi R."/>
            <person name="Bonneton F."/>
            <person name="Bopp D."/>
            <person name="Brown S.J."/>
            <person name="Bucher G."/>
            <person name="Butts T."/>
            <person name="Chaumot A."/>
            <person name="Denell R.E."/>
            <person name="Ferrier D.E."/>
            <person name="Friedrich M."/>
            <person name="Gordon C.M."/>
            <person name="Jindra M."/>
            <person name="Klingler M."/>
            <person name="Lan Q."/>
            <person name="Lattorff H.M."/>
            <person name="Laudet V."/>
            <person name="von Levetsow C."/>
            <person name="Liu Z."/>
            <person name="Lutz R."/>
            <person name="Lynch J.A."/>
            <person name="da Fonseca R.N."/>
            <person name="Posnien N."/>
            <person name="Reuter R."/>
            <person name="Roth S."/>
            <person name="Savard J."/>
            <person name="Schinko J.B."/>
            <person name="Schmitt C."/>
            <person name="Schoppmeier M."/>
            <person name="Schroder R."/>
            <person name="Shippy T.D."/>
            <person name="Simonnet F."/>
            <person name="Marques-Souza H."/>
            <person name="Tautz D."/>
            <person name="Tomoyasu Y."/>
            <person name="Trauner J."/>
            <person name="Van der Zee M."/>
            <person name="Vervoort M."/>
            <person name="Wittkopp N."/>
            <person name="Wimmer E.A."/>
            <person name="Yang X."/>
            <person name="Jones A.K."/>
            <person name="Sattelle D.B."/>
            <person name="Ebert P.R."/>
            <person name="Nelson D."/>
            <person name="Scott J.G."/>
            <person name="Beeman R.W."/>
            <person name="Muthukrishnan S."/>
            <person name="Kramer K.J."/>
            <person name="Arakane Y."/>
            <person name="Beeman R.W."/>
            <person name="Zhu Q."/>
            <person name="Hogenkamp D."/>
            <person name="Dixit R."/>
            <person name="Oppert B."/>
            <person name="Jiang H."/>
            <person name="Zou Z."/>
            <person name="Marshall J."/>
            <person name="Elpidina E."/>
            <person name="Vinokurov K."/>
            <person name="Oppert C."/>
            <person name="Zou Z."/>
            <person name="Evans J."/>
            <person name="Lu Z."/>
            <person name="Zhao P."/>
            <person name="Sumathipala N."/>
            <person name="Altincicek B."/>
            <person name="Vilcinskas A."/>
            <person name="Williams M."/>
            <person name="Hultmark D."/>
            <person name="Hetru C."/>
            <person name="Jiang H."/>
            <person name="Grimmelikhuijzen C.J."/>
            <person name="Hauser F."/>
            <person name="Cazzamali G."/>
            <person name="Williamson M."/>
            <person name="Park Y."/>
            <person name="Li B."/>
            <person name="Tanaka Y."/>
            <person name="Predel R."/>
            <person name="Neupert S."/>
            <person name="Schachtner J."/>
            <person name="Verleyen P."/>
            <person name="Raible F."/>
            <person name="Bork P."/>
            <person name="Friedrich M."/>
            <person name="Walden K.K."/>
            <person name="Robertson H.M."/>
            <person name="Angeli S."/>
            <person name="Foret S."/>
            <person name="Bucher G."/>
            <person name="Schuetz S."/>
            <person name="Maleszka R."/>
            <person name="Wimmer E.A."/>
            <person name="Beeman R.W."/>
            <person name="Lorenzen M."/>
            <person name="Tomoyasu Y."/>
            <person name="Miller S.C."/>
            <person name="Grossmann D."/>
            <person name="Bucher G."/>
        </authorList>
    </citation>
    <scope>NUCLEOTIDE SEQUENCE [LARGE SCALE GENOMIC DNA]</scope>
    <source>
        <strain evidence="21 22">Georgia GA2</strain>
    </source>
</reference>
<name>D6W9L7_TRICA</name>
<dbReference type="Gene3D" id="3.40.1620.60">
    <property type="match status" value="1"/>
</dbReference>
<feature type="disulfide bond" evidence="17">
    <location>
        <begin position="362"/>
        <end position="444"/>
    </location>
</feature>
<dbReference type="Gene3D" id="2.60.120.830">
    <property type="match status" value="1"/>
</dbReference>
<feature type="binding site" evidence="16">
    <location>
        <position position="239"/>
    </location>
    <ligand>
        <name>Ca(2+)</name>
        <dbReference type="ChEBI" id="CHEBI:29108"/>
        <label>1</label>
    </ligand>
</feature>
<dbReference type="InterPro" id="IPR045371">
    <property type="entry name" value="ADAMTS_CR_3"/>
</dbReference>
<keyword evidence="8" id="KW-0677">Repeat</keyword>
<feature type="signal peptide" evidence="19">
    <location>
        <begin position="1"/>
        <end position="25"/>
    </location>
</feature>
<keyword evidence="4" id="KW-0645">Protease</keyword>
<evidence type="ECO:0000256" key="10">
    <source>
        <dbReference type="ARBA" id="ARBA00022833"/>
    </source>
</evidence>
<keyword evidence="7 19" id="KW-0732">Signal</keyword>
<evidence type="ECO:0000256" key="3">
    <source>
        <dbReference type="ARBA" id="ARBA00022530"/>
    </source>
</evidence>
<keyword evidence="9" id="KW-0378">Hydrolase</keyword>
<dbReference type="SMART" id="SM00608">
    <property type="entry name" value="ACR"/>
    <property type="match status" value="1"/>
</dbReference>
<dbReference type="OrthoDB" id="412680at2759"/>
<evidence type="ECO:0000256" key="11">
    <source>
        <dbReference type="ARBA" id="ARBA00023049"/>
    </source>
</evidence>
<dbReference type="GO" id="GO:0004222">
    <property type="term" value="F:metalloendopeptidase activity"/>
    <property type="evidence" value="ECO:0007669"/>
    <property type="project" value="InterPro"/>
</dbReference>
<keyword evidence="16" id="KW-0106">Calcium</keyword>
<dbReference type="Pfam" id="PF01421">
    <property type="entry name" value="Reprolysin"/>
    <property type="match status" value="1"/>
</dbReference>